<accession>A0A8H8CE25</accession>
<dbReference type="SUPFAM" id="SSF52540">
    <property type="entry name" value="P-loop containing nucleoside triphosphate hydrolases"/>
    <property type="match status" value="1"/>
</dbReference>
<organism evidence="2">
    <name type="scientific">Psilocybe cubensis</name>
    <name type="common">Psychedelic mushroom</name>
    <name type="synonym">Stropharia cubensis</name>
    <dbReference type="NCBI Taxonomy" id="181762"/>
    <lineage>
        <taxon>Eukaryota</taxon>
        <taxon>Fungi</taxon>
        <taxon>Dikarya</taxon>
        <taxon>Basidiomycota</taxon>
        <taxon>Agaricomycotina</taxon>
        <taxon>Agaricomycetes</taxon>
        <taxon>Agaricomycetidae</taxon>
        <taxon>Agaricales</taxon>
        <taxon>Agaricineae</taxon>
        <taxon>Strophariaceae</taxon>
        <taxon>Psilocybe</taxon>
    </lineage>
</organism>
<proteinExistence type="predicted"/>
<comment type="caution">
    <text evidence="2">The sequence shown here is derived from an EMBL/GenBank/DDBJ whole genome shotgun (WGS) entry which is preliminary data.</text>
</comment>
<evidence type="ECO:0000259" key="1">
    <source>
        <dbReference type="Pfam" id="PF13521"/>
    </source>
</evidence>
<dbReference type="InterPro" id="IPR027417">
    <property type="entry name" value="P-loop_NTPase"/>
</dbReference>
<sequence>MPEKTLSIYVVGPSSTGKTTLCNALAQRLGLQKPAYVTEIARKVMRDKGYSRDTIGSLQMQQDIMEAYFEQEKMLDELGCCVRLFDRSALDPVVYAILTSTDADDRRARKEFLLNSDKFRKVLARYRSDTSLVILLKPVSEWIHDDGVRSLENQQECGEIFEALLHELNIKYRVFGKGVKYLEERVTVVMGLAKL</sequence>
<feature type="domain" description="NadR/Ttd14 AAA" evidence="1">
    <location>
        <begin position="8"/>
        <end position="176"/>
    </location>
</feature>
<protein>
    <recommendedName>
        <fullName evidence="1">NadR/Ttd14 AAA domain-containing protein</fullName>
    </recommendedName>
</protein>
<dbReference type="Gene3D" id="3.40.50.300">
    <property type="entry name" value="P-loop containing nucleotide triphosphate hydrolases"/>
    <property type="match status" value="1"/>
</dbReference>
<dbReference type="Pfam" id="PF13521">
    <property type="entry name" value="AAA_28"/>
    <property type="match status" value="1"/>
</dbReference>
<reference evidence="2" key="1">
    <citation type="submission" date="2021-02" db="EMBL/GenBank/DDBJ databases">
        <title>Psilocybe cubensis genome.</title>
        <authorList>
            <person name="Mckernan K.J."/>
            <person name="Crawford S."/>
            <person name="Trippe A."/>
            <person name="Kane L.T."/>
            <person name="Mclaughlin S."/>
        </authorList>
    </citation>
    <scope>NUCLEOTIDE SEQUENCE [LARGE SCALE GENOMIC DNA]</scope>
    <source>
        <strain evidence="2">MGC-MH-2018</strain>
    </source>
</reference>
<name>A0A8H8CE25_PSICU</name>
<dbReference type="CDD" id="cd02019">
    <property type="entry name" value="NK"/>
    <property type="match status" value="1"/>
</dbReference>
<gene>
    <name evidence="2" type="ORF">JR316_012832</name>
</gene>
<dbReference type="EMBL" id="JAFIQS010000020">
    <property type="protein sequence ID" value="KAG5162171.1"/>
    <property type="molecule type" value="Genomic_DNA"/>
</dbReference>
<dbReference type="AlphaFoldDB" id="A0A8H8CE25"/>
<dbReference type="InterPro" id="IPR038727">
    <property type="entry name" value="NadR/Ttd14_AAA_dom"/>
</dbReference>
<evidence type="ECO:0000313" key="2">
    <source>
        <dbReference type="EMBL" id="KAG5162171.1"/>
    </source>
</evidence>
<dbReference type="OrthoDB" id="6118920at2759"/>